<dbReference type="EMBL" id="CAJJDP010000011">
    <property type="protein sequence ID" value="CAD8140983.1"/>
    <property type="molecule type" value="Genomic_DNA"/>
</dbReference>
<evidence type="ECO:0000313" key="2">
    <source>
        <dbReference type="Proteomes" id="UP000683925"/>
    </source>
</evidence>
<reference evidence="1" key="1">
    <citation type="submission" date="2021-01" db="EMBL/GenBank/DDBJ databases">
        <authorList>
            <consortium name="Genoscope - CEA"/>
            <person name="William W."/>
        </authorList>
    </citation>
    <scope>NUCLEOTIDE SEQUENCE</scope>
</reference>
<accession>A0A8S1SKK3</accession>
<protein>
    <submittedName>
        <fullName evidence="1">Uncharacterized protein</fullName>
    </submittedName>
</protein>
<proteinExistence type="predicted"/>
<evidence type="ECO:0000313" key="1">
    <source>
        <dbReference type="EMBL" id="CAD8140983.1"/>
    </source>
</evidence>
<dbReference type="Proteomes" id="UP000683925">
    <property type="component" value="Unassembled WGS sequence"/>
</dbReference>
<gene>
    <name evidence="1" type="ORF">POCTA_138.1.T0120183</name>
</gene>
<name>A0A8S1SKK3_PAROT</name>
<comment type="caution">
    <text evidence="1">The sequence shown here is derived from an EMBL/GenBank/DDBJ whole genome shotgun (WGS) entry which is preliminary data.</text>
</comment>
<keyword evidence="2" id="KW-1185">Reference proteome</keyword>
<organism evidence="1 2">
    <name type="scientific">Paramecium octaurelia</name>
    <dbReference type="NCBI Taxonomy" id="43137"/>
    <lineage>
        <taxon>Eukaryota</taxon>
        <taxon>Sar</taxon>
        <taxon>Alveolata</taxon>
        <taxon>Ciliophora</taxon>
        <taxon>Intramacronucleata</taxon>
        <taxon>Oligohymenophorea</taxon>
        <taxon>Peniculida</taxon>
        <taxon>Parameciidae</taxon>
        <taxon>Paramecium</taxon>
    </lineage>
</organism>
<dbReference type="AlphaFoldDB" id="A0A8S1SKK3"/>
<sequence>MYYAVDYPKFSVIFLIRFREFLVSYNRICLFEFQRKFIHPLHNNNKAYKIQEQVHPLQEPMSTPALPSDLTSISCTFINHSQADQKQKFGTVYANNIIGHLIQSKDTFTLGGSNSLGSQKFYKSYNSLGQNQRIQEQWDLNNGLKLSLRTLTSNKLPIPKKVEKTYAWLKIKKIVQSKMQMKYFISPKQLIADKQLI</sequence>